<protein>
    <submittedName>
        <fullName evidence="1">Uncharacterized protein</fullName>
    </submittedName>
</protein>
<gene>
    <name evidence="1" type="ORF">BN2476_520111</name>
</gene>
<evidence type="ECO:0000313" key="1">
    <source>
        <dbReference type="EMBL" id="SIT46765.1"/>
    </source>
</evidence>
<proteinExistence type="predicted"/>
<keyword evidence="2" id="KW-1185">Reference proteome</keyword>
<organism evidence="1 2">
    <name type="scientific">Paraburkholderia piptadeniae</name>
    <dbReference type="NCBI Taxonomy" id="1701573"/>
    <lineage>
        <taxon>Bacteria</taxon>
        <taxon>Pseudomonadati</taxon>
        <taxon>Pseudomonadota</taxon>
        <taxon>Betaproteobacteria</taxon>
        <taxon>Burkholderiales</taxon>
        <taxon>Burkholderiaceae</taxon>
        <taxon>Paraburkholderia</taxon>
    </lineage>
</organism>
<name>A0A1N7SIG0_9BURK</name>
<reference evidence="1" key="1">
    <citation type="submission" date="2016-12" db="EMBL/GenBank/DDBJ databases">
        <authorList>
            <person name="Moulin L."/>
        </authorList>
    </citation>
    <scope>NUCLEOTIDE SEQUENCE [LARGE SCALE GENOMIC DNA]</scope>
    <source>
        <strain evidence="1">STM 7183</strain>
    </source>
</reference>
<dbReference type="EMBL" id="CYGY02000052">
    <property type="protein sequence ID" value="SIT46765.1"/>
    <property type="molecule type" value="Genomic_DNA"/>
</dbReference>
<comment type="caution">
    <text evidence="1">The sequence shown here is derived from an EMBL/GenBank/DDBJ whole genome shotgun (WGS) entry which is preliminary data.</text>
</comment>
<evidence type="ECO:0000313" key="2">
    <source>
        <dbReference type="Proteomes" id="UP000195569"/>
    </source>
</evidence>
<sequence>MVLASLYLLDRKLDSLEYETFMLQ</sequence>
<dbReference type="Proteomes" id="UP000195569">
    <property type="component" value="Unassembled WGS sequence"/>
</dbReference>
<dbReference type="AlphaFoldDB" id="A0A1N7SIG0"/>
<accession>A0A1N7SIG0</accession>